<dbReference type="PROSITE" id="PS50928">
    <property type="entry name" value="ABC_TM1"/>
    <property type="match status" value="1"/>
</dbReference>
<gene>
    <name evidence="9" type="ORF">GFD22_02800</name>
</gene>
<feature type="transmembrane region" description="Helical" evidence="7">
    <location>
        <begin position="103"/>
        <end position="124"/>
    </location>
</feature>
<dbReference type="PANTHER" id="PTHR43744:SF12">
    <property type="entry name" value="ABC TRANSPORTER PERMEASE PROTEIN MG189-RELATED"/>
    <property type="match status" value="1"/>
</dbReference>
<sequence>MKHIGLALRYVFIVAMAVITLFPFVYMLSGSLMTYQESTSIPPTLVPAHAQWGNFAEAMRQAPFARYFVNTVLVAGASTLGTMVTTVLAGFALTCLDFRFKKALMACLVALLMVPYEIVVFTNYSTIADLGLLDTYPALTLPSLASVFYIFYLTQYLTAVPRTYYNAAKVQGCGDLEFIWRIMLPMCRPALFTMGLLLFIGGWNNFLWPILVTNTTDMRLISNGLSAFASESGTAVQLQMAASAITIIPILILYAIFHKHIIEGVAQNGIKG</sequence>
<dbReference type="SUPFAM" id="SSF161098">
    <property type="entry name" value="MetI-like"/>
    <property type="match status" value="1"/>
</dbReference>
<evidence type="ECO:0000256" key="1">
    <source>
        <dbReference type="ARBA" id="ARBA00004651"/>
    </source>
</evidence>
<dbReference type="EMBL" id="WHZY01000003">
    <property type="protein sequence ID" value="NEG77920.1"/>
    <property type="molecule type" value="Genomic_DNA"/>
</dbReference>
<dbReference type="RefSeq" id="WP_152350452.1">
    <property type="nucleotide sequence ID" value="NZ_WBSN01000009.1"/>
</dbReference>
<evidence type="ECO:0000256" key="7">
    <source>
        <dbReference type="RuleBase" id="RU363032"/>
    </source>
</evidence>
<evidence type="ECO:0000256" key="4">
    <source>
        <dbReference type="ARBA" id="ARBA00022692"/>
    </source>
</evidence>
<dbReference type="GO" id="GO:0005886">
    <property type="term" value="C:plasma membrane"/>
    <property type="evidence" value="ECO:0007669"/>
    <property type="project" value="UniProtKB-SubCell"/>
</dbReference>
<evidence type="ECO:0000313" key="10">
    <source>
        <dbReference type="Proteomes" id="UP000469763"/>
    </source>
</evidence>
<feature type="transmembrane region" description="Helical" evidence="7">
    <location>
        <begin position="190"/>
        <end position="211"/>
    </location>
</feature>
<name>A0A7K3TH29_9BIFI</name>
<keyword evidence="4 7" id="KW-0812">Transmembrane</keyword>
<dbReference type="PANTHER" id="PTHR43744">
    <property type="entry name" value="ABC TRANSPORTER PERMEASE PROTEIN MG189-RELATED-RELATED"/>
    <property type="match status" value="1"/>
</dbReference>
<protein>
    <submittedName>
        <fullName evidence="9">ABC transporter permease subunit</fullName>
    </submittedName>
</protein>
<dbReference type="CDD" id="cd06261">
    <property type="entry name" value="TM_PBP2"/>
    <property type="match status" value="1"/>
</dbReference>
<feature type="transmembrane region" description="Helical" evidence="7">
    <location>
        <begin position="7"/>
        <end position="28"/>
    </location>
</feature>
<feature type="transmembrane region" description="Helical" evidence="7">
    <location>
        <begin position="67"/>
        <end position="91"/>
    </location>
</feature>
<comment type="similarity">
    <text evidence="7">Belongs to the binding-protein-dependent transport system permease family.</text>
</comment>
<evidence type="ECO:0000256" key="5">
    <source>
        <dbReference type="ARBA" id="ARBA00022989"/>
    </source>
</evidence>
<dbReference type="AlphaFoldDB" id="A0A7K3TH29"/>
<dbReference type="InterPro" id="IPR035906">
    <property type="entry name" value="MetI-like_sf"/>
</dbReference>
<evidence type="ECO:0000259" key="8">
    <source>
        <dbReference type="PROSITE" id="PS50928"/>
    </source>
</evidence>
<dbReference type="Pfam" id="PF00528">
    <property type="entry name" value="BPD_transp_1"/>
    <property type="match status" value="1"/>
</dbReference>
<evidence type="ECO:0000256" key="3">
    <source>
        <dbReference type="ARBA" id="ARBA00022475"/>
    </source>
</evidence>
<dbReference type="OrthoDB" id="61122at2"/>
<reference evidence="9 10" key="1">
    <citation type="submission" date="2019-10" db="EMBL/GenBank/DDBJ databases">
        <title>Bifidobacterium from non-human primates.</title>
        <authorList>
            <person name="Modesto M."/>
        </authorList>
    </citation>
    <scope>NUCLEOTIDE SEQUENCE [LARGE SCALE GENOMIC DNA]</scope>
    <source>
        <strain evidence="9 10">TREC</strain>
    </source>
</reference>
<comment type="subcellular location">
    <subcellularLocation>
        <location evidence="1 7">Cell membrane</location>
        <topology evidence="1 7">Multi-pass membrane protein</topology>
    </subcellularLocation>
</comment>
<evidence type="ECO:0000256" key="2">
    <source>
        <dbReference type="ARBA" id="ARBA00022448"/>
    </source>
</evidence>
<evidence type="ECO:0000313" key="9">
    <source>
        <dbReference type="EMBL" id="NEG77920.1"/>
    </source>
</evidence>
<proteinExistence type="inferred from homology"/>
<keyword evidence="2 7" id="KW-0813">Transport</keyword>
<comment type="caution">
    <text evidence="9">The sequence shown here is derived from an EMBL/GenBank/DDBJ whole genome shotgun (WGS) entry which is preliminary data.</text>
</comment>
<dbReference type="InterPro" id="IPR000515">
    <property type="entry name" value="MetI-like"/>
</dbReference>
<dbReference type="Gene3D" id="1.10.3720.10">
    <property type="entry name" value="MetI-like"/>
    <property type="match status" value="1"/>
</dbReference>
<keyword evidence="10" id="KW-1185">Reference proteome</keyword>
<feature type="domain" description="ABC transmembrane type-1" evidence="8">
    <location>
        <begin position="68"/>
        <end position="257"/>
    </location>
</feature>
<keyword evidence="6 7" id="KW-0472">Membrane</keyword>
<accession>A0A7K3TH29</accession>
<feature type="transmembrane region" description="Helical" evidence="7">
    <location>
        <begin position="136"/>
        <end position="154"/>
    </location>
</feature>
<keyword evidence="5 7" id="KW-1133">Transmembrane helix</keyword>
<feature type="transmembrane region" description="Helical" evidence="7">
    <location>
        <begin position="238"/>
        <end position="257"/>
    </location>
</feature>
<keyword evidence="3" id="KW-1003">Cell membrane</keyword>
<evidence type="ECO:0000256" key="6">
    <source>
        <dbReference type="ARBA" id="ARBA00023136"/>
    </source>
</evidence>
<organism evidence="9 10">
    <name type="scientific">Bifidobacterium avesanii</name>
    <dbReference type="NCBI Taxonomy" id="1798157"/>
    <lineage>
        <taxon>Bacteria</taxon>
        <taxon>Bacillati</taxon>
        <taxon>Actinomycetota</taxon>
        <taxon>Actinomycetes</taxon>
        <taxon>Bifidobacteriales</taxon>
        <taxon>Bifidobacteriaceae</taxon>
        <taxon>Bifidobacterium</taxon>
    </lineage>
</organism>
<dbReference type="Proteomes" id="UP000469763">
    <property type="component" value="Unassembled WGS sequence"/>
</dbReference>
<dbReference type="GO" id="GO:0055085">
    <property type="term" value="P:transmembrane transport"/>
    <property type="evidence" value="ECO:0007669"/>
    <property type="project" value="InterPro"/>
</dbReference>